<dbReference type="EMBL" id="SRLO01000064">
    <property type="protein sequence ID" value="TNN79432.1"/>
    <property type="molecule type" value="Genomic_DNA"/>
</dbReference>
<dbReference type="AlphaFoldDB" id="A0A4Z2IQE1"/>
<organism evidence="2 3">
    <name type="scientific">Liparis tanakae</name>
    <name type="common">Tanaka's snailfish</name>
    <dbReference type="NCBI Taxonomy" id="230148"/>
    <lineage>
        <taxon>Eukaryota</taxon>
        <taxon>Metazoa</taxon>
        <taxon>Chordata</taxon>
        <taxon>Craniata</taxon>
        <taxon>Vertebrata</taxon>
        <taxon>Euteleostomi</taxon>
        <taxon>Actinopterygii</taxon>
        <taxon>Neopterygii</taxon>
        <taxon>Teleostei</taxon>
        <taxon>Neoteleostei</taxon>
        <taxon>Acanthomorphata</taxon>
        <taxon>Eupercaria</taxon>
        <taxon>Perciformes</taxon>
        <taxon>Cottioidei</taxon>
        <taxon>Cottales</taxon>
        <taxon>Liparidae</taxon>
        <taxon>Liparis</taxon>
    </lineage>
</organism>
<sequence length="156" mass="17197">MPSRFFPLLTAFTQQLWSPSVKCVSVPSSTNSPCGERRVDKKDEPSFQGVLVGEATDRVDVDGRFGLRLAHVERLLPHEFEHPVPPQQLLQRDITLFPVVVPCSNSIRWTPSLSATSHTPARSLDIVSRSDPAGDGQRSSYTADCRGTRMTHVTAA</sequence>
<dbReference type="Proteomes" id="UP000314294">
    <property type="component" value="Unassembled WGS sequence"/>
</dbReference>
<accession>A0A4Z2IQE1</accession>
<protein>
    <submittedName>
        <fullName evidence="2">Uncharacterized protein</fullName>
    </submittedName>
</protein>
<comment type="caution">
    <text evidence="2">The sequence shown here is derived from an EMBL/GenBank/DDBJ whole genome shotgun (WGS) entry which is preliminary data.</text>
</comment>
<dbReference type="OrthoDB" id="6262731at2759"/>
<evidence type="ECO:0000313" key="3">
    <source>
        <dbReference type="Proteomes" id="UP000314294"/>
    </source>
</evidence>
<evidence type="ECO:0000256" key="1">
    <source>
        <dbReference type="SAM" id="MobiDB-lite"/>
    </source>
</evidence>
<name>A0A4Z2IQE1_9TELE</name>
<evidence type="ECO:0000313" key="2">
    <source>
        <dbReference type="EMBL" id="TNN79432.1"/>
    </source>
</evidence>
<keyword evidence="3" id="KW-1185">Reference proteome</keyword>
<feature type="region of interest" description="Disordered" evidence="1">
    <location>
        <begin position="112"/>
        <end position="156"/>
    </location>
</feature>
<gene>
    <name evidence="2" type="ORF">EYF80_010246</name>
</gene>
<proteinExistence type="predicted"/>
<reference evidence="2 3" key="1">
    <citation type="submission" date="2019-03" db="EMBL/GenBank/DDBJ databases">
        <title>First draft genome of Liparis tanakae, snailfish: a comprehensive survey of snailfish specific genes.</title>
        <authorList>
            <person name="Kim W."/>
            <person name="Song I."/>
            <person name="Jeong J.-H."/>
            <person name="Kim D."/>
            <person name="Kim S."/>
            <person name="Ryu S."/>
            <person name="Song J.Y."/>
            <person name="Lee S.K."/>
        </authorList>
    </citation>
    <scope>NUCLEOTIDE SEQUENCE [LARGE SCALE GENOMIC DNA]</scope>
    <source>
        <tissue evidence="2">Muscle</tissue>
    </source>
</reference>